<proteinExistence type="predicted"/>
<keyword evidence="2" id="KW-0238">DNA-binding</keyword>
<dbReference type="PANTHER" id="PTHR46796:SF6">
    <property type="entry name" value="ARAC SUBFAMILY"/>
    <property type="match status" value="1"/>
</dbReference>
<accession>A0A0C6PA90</accession>
<evidence type="ECO:0000259" key="4">
    <source>
        <dbReference type="PROSITE" id="PS01124"/>
    </source>
</evidence>
<evidence type="ECO:0000256" key="1">
    <source>
        <dbReference type="ARBA" id="ARBA00023015"/>
    </source>
</evidence>
<dbReference type="OrthoDB" id="9809338at2"/>
<evidence type="ECO:0000313" key="5">
    <source>
        <dbReference type="EMBL" id="CCJ55531.1"/>
    </source>
</evidence>
<dbReference type="RefSeq" id="WP_015064825.1">
    <property type="nucleotide sequence ID" value="NC_019382.1"/>
</dbReference>
<name>A0A0C6PA90_BORBO</name>
<sequence length="248" mass="26087">METARFGLRSYRGETSRHAHPCHHQLILPRGGGMLLSAAGREGRVTGAWAALVPAGESHAFQADTGAAFLVLDLPAAASPFDTDTLHRLGEQVFFPLPPAAWHLAEAAGAQAAHAPQRLAGGWRDWAALLGQALGDASPPRPAAVLARLRACVEAELARPLTVAELARRAGVSERTLQAVCRAELGVGPHGYVMQRRLARARALLAQTALPLAEVAAAAGYADQSALARAVRAGCGMTPLQYRRGQRG</sequence>
<dbReference type="EMBL" id="HE965806">
    <property type="protein sequence ID" value="CCJ55531.1"/>
    <property type="molecule type" value="Genomic_DNA"/>
</dbReference>
<dbReference type="SUPFAM" id="SSF46689">
    <property type="entry name" value="Homeodomain-like"/>
    <property type="match status" value="2"/>
</dbReference>
<dbReference type="InterPro" id="IPR018062">
    <property type="entry name" value="HTH_AraC-typ_CS"/>
</dbReference>
<dbReference type="InterPro" id="IPR050204">
    <property type="entry name" value="AraC_XylS_family_regulators"/>
</dbReference>
<gene>
    <name evidence="5" type="ORF">BN112_3617</name>
</gene>
<evidence type="ECO:0000256" key="3">
    <source>
        <dbReference type="ARBA" id="ARBA00023163"/>
    </source>
</evidence>
<dbReference type="HOGENOM" id="CLU_000445_88_15_4"/>
<keyword evidence="3" id="KW-0804">Transcription</keyword>
<dbReference type="PROSITE" id="PS01124">
    <property type="entry name" value="HTH_ARAC_FAMILY_2"/>
    <property type="match status" value="1"/>
</dbReference>
<dbReference type="Pfam" id="PF12833">
    <property type="entry name" value="HTH_18"/>
    <property type="match status" value="1"/>
</dbReference>
<dbReference type="Proteomes" id="UP000007564">
    <property type="component" value="Chromosome"/>
</dbReference>
<feature type="domain" description="HTH araC/xylS-type" evidence="4">
    <location>
        <begin position="147"/>
        <end position="245"/>
    </location>
</feature>
<dbReference type="InterPro" id="IPR011051">
    <property type="entry name" value="RmlC_Cupin_sf"/>
</dbReference>
<dbReference type="PROSITE" id="PS00041">
    <property type="entry name" value="HTH_ARAC_FAMILY_1"/>
    <property type="match status" value="1"/>
</dbReference>
<dbReference type="SMART" id="SM00342">
    <property type="entry name" value="HTH_ARAC"/>
    <property type="match status" value="1"/>
</dbReference>
<keyword evidence="1" id="KW-0805">Transcription regulation</keyword>
<dbReference type="PANTHER" id="PTHR46796">
    <property type="entry name" value="HTH-TYPE TRANSCRIPTIONAL ACTIVATOR RHAS-RELATED"/>
    <property type="match status" value="1"/>
</dbReference>
<evidence type="ECO:0000313" key="6">
    <source>
        <dbReference type="Proteomes" id="UP000007564"/>
    </source>
</evidence>
<dbReference type="InterPro" id="IPR009057">
    <property type="entry name" value="Homeodomain-like_sf"/>
</dbReference>
<dbReference type="SUPFAM" id="SSF51182">
    <property type="entry name" value="RmlC-like cupins"/>
    <property type="match status" value="1"/>
</dbReference>
<dbReference type="InterPro" id="IPR018060">
    <property type="entry name" value="HTH_AraC"/>
</dbReference>
<reference evidence="5 6" key="1">
    <citation type="journal article" date="2012" name="BMC Genomics">
        <title>Comparative genomics of the classical Bordetella subspecies: the evolution and exchange of virulence-associated diversity amongst closely related pathogens.</title>
        <authorList>
            <person name="Park J."/>
            <person name="Zhang Y."/>
            <person name="Buboltz A.M."/>
            <person name="Zhang X."/>
            <person name="Schuster S.C."/>
            <person name="Ahuja U."/>
            <person name="Liu M."/>
            <person name="Miller J.F."/>
            <person name="Sebaihia M."/>
            <person name="Bentley S.D."/>
            <person name="Parkhill J."/>
            <person name="Harvill E.T."/>
        </authorList>
    </citation>
    <scope>NUCLEOTIDE SEQUENCE [LARGE SCALE GENOMIC DNA]</scope>
    <source>
        <strain evidence="5 6">253</strain>
    </source>
</reference>
<dbReference type="AlphaFoldDB" id="A0A0C6PA90"/>
<dbReference type="KEGG" id="bbh:BN112_3617"/>
<dbReference type="Gene3D" id="1.10.10.60">
    <property type="entry name" value="Homeodomain-like"/>
    <property type="match status" value="1"/>
</dbReference>
<dbReference type="GO" id="GO:0043565">
    <property type="term" value="F:sequence-specific DNA binding"/>
    <property type="evidence" value="ECO:0007669"/>
    <property type="project" value="InterPro"/>
</dbReference>
<protein>
    <submittedName>
        <fullName evidence="5">AraC-family transcriptional regulator</fullName>
    </submittedName>
</protein>
<evidence type="ECO:0000256" key="2">
    <source>
        <dbReference type="ARBA" id="ARBA00023125"/>
    </source>
</evidence>
<dbReference type="GO" id="GO:0003700">
    <property type="term" value="F:DNA-binding transcription factor activity"/>
    <property type="evidence" value="ECO:0007669"/>
    <property type="project" value="InterPro"/>
</dbReference>
<organism evidence="5 6">
    <name type="scientific">Bordetella bronchiseptica 253</name>
    <dbReference type="NCBI Taxonomy" id="568707"/>
    <lineage>
        <taxon>Bacteria</taxon>
        <taxon>Pseudomonadati</taxon>
        <taxon>Pseudomonadota</taxon>
        <taxon>Betaproteobacteria</taxon>
        <taxon>Burkholderiales</taxon>
        <taxon>Alcaligenaceae</taxon>
        <taxon>Bordetella</taxon>
    </lineage>
</organism>